<dbReference type="AlphaFoldDB" id="A0A1Y0IM46"/>
<proteinExistence type="predicted"/>
<evidence type="ECO:0000313" key="2">
    <source>
        <dbReference type="EMBL" id="ARU61577.1"/>
    </source>
</evidence>
<keyword evidence="1" id="KW-0812">Transmembrane</keyword>
<keyword evidence="1" id="KW-1133">Transmembrane helix</keyword>
<feature type="transmembrane region" description="Helical" evidence="1">
    <location>
        <begin position="67"/>
        <end position="87"/>
    </location>
</feature>
<dbReference type="EMBL" id="CP021434">
    <property type="protein sequence ID" value="ARU61577.1"/>
    <property type="molecule type" value="Genomic_DNA"/>
</dbReference>
<feature type="transmembrane region" description="Helical" evidence="1">
    <location>
        <begin position="23"/>
        <end position="47"/>
    </location>
</feature>
<sequence>MSAHHAPDWVPHREGTGIKDNGVFATWLSLIAFTFFIGTFVAANVYLRGWAPDKFNIDFGANANLPAFTTIFLLVAGFLLLLAGNFFRANQLGKFNAMMVLAALAITGYAAMQLWLMSFVHGLGAHAWTTHMGIYFLQFALALVCIGFTMAIGKYYSERNVKALNRLVPAALSVFLYTVMTGILTLVITDMMSVGDFAEWCGTRIMELVK</sequence>
<feature type="transmembrane region" description="Helical" evidence="1">
    <location>
        <begin position="132"/>
        <end position="155"/>
    </location>
</feature>
<evidence type="ECO:0000256" key="1">
    <source>
        <dbReference type="SAM" id="Phobius"/>
    </source>
</evidence>
<feature type="transmembrane region" description="Helical" evidence="1">
    <location>
        <begin position="167"/>
        <end position="188"/>
    </location>
</feature>
<dbReference type="KEGG" id="tum:CBW65_11570"/>
<evidence type="ECO:0000313" key="3">
    <source>
        <dbReference type="Proteomes" id="UP000195437"/>
    </source>
</evidence>
<organism evidence="2 3">
    <name type="scientific">Tumebacillus avium</name>
    <dbReference type="NCBI Taxonomy" id="1903704"/>
    <lineage>
        <taxon>Bacteria</taxon>
        <taxon>Bacillati</taxon>
        <taxon>Bacillota</taxon>
        <taxon>Bacilli</taxon>
        <taxon>Bacillales</taxon>
        <taxon>Alicyclobacillaceae</taxon>
        <taxon>Tumebacillus</taxon>
    </lineage>
</organism>
<keyword evidence="1" id="KW-0472">Membrane</keyword>
<accession>A0A1Y0IM46</accession>
<dbReference type="RefSeq" id="WP_087456956.1">
    <property type="nucleotide sequence ID" value="NZ_CP021434.1"/>
</dbReference>
<dbReference type="Proteomes" id="UP000195437">
    <property type="component" value="Chromosome"/>
</dbReference>
<dbReference type="OrthoDB" id="2678292at2"/>
<gene>
    <name evidence="2" type="ORF">CBW65_11570</name>
</gene>
<reference evidence="3" key="1">
    <citation type="submission" date="2017-05" db="EMBL/GenBank/DDBJ databases">
        <authorList>
            <person name="Sung H."/>
        </authorList>
    </citation>
    <scope>NUCLEOTIDE SEQUENCE [LARGE SCALE GENOMIC DNA]</scope>
    <source>
        <strain evidence="3">AR23208</strain>
    </source>
</reference>
<protein>
    <submittedName>
        <fullName evidence="2">Uncharacterized protein</fullName>
    </submittedName>
</protein>
<feature type="transmembrane region" description="Helical" evidence="1">
    <location>
        <begin position="99"/>
        <end position="120"/>
    </location>
</feature>
<name>A0A1Y0IM46_9BACL</name>
<keyword evidence="3" id="KW-1185">Reference proteome</keyword>